<reference evidence="10 11" key="1">
    <citation type="submission" date="2018-05" db="EMBL/GenBank/DDBJ databases">
        <title>Genome sequencing and assembly of the regulated plant pathogen Lachnellula willkommii and related sister species for the development of diagnostic species identification markers.</title>
        <authorList>
            <person name="Giroux E."/>
            <person name="Bilodeau G."/>
        </authorList>
    </citation>
    <scope>NUCLEOTIDE SEQUENCE [LARGE SCALE GENOMIC DNA]</scope>
    <source>
        <strain evidence="10 11">CBS 268.59</strain>
    </source>
</reference>
<feature type="signal peptide" evidence="8">
    <location>
        <begin position="1"/>
        <end position="15"/>
    </location>
</feature>
<sequence>MKFLLILLFVVQTLAIVSKKGIYARNSTCPTTPTNLVLTNQTTLPDPFTFLSGSPVTTLSDWKCRQDEISSLMQTYELGTKPPKPSIVTAAFTEVSASTYSLTIGCTEGTKTVSFSVTITYQSTPGPSPYPAIIAYGGASIPVPATAAIITFNNDIIAAENDQSSRGVGIFYDLYGATASAGATMAWAWGVSRIIDALEMTPAANIDTTKIGVTGCSRDGKGALVAGAFDERIALTIPQESGSGGSACWRLSDAMMTAGQDVQTASEIVRENVWFSPTFTNYSNSVDLLPFDHHLLAALVAPRGLLVIENAAYLWLGPWSCYGCMMSAKTIWTAMGVPDNMGFSEVGNHSHCAFPAVQQPTLLAFIDKFLLGRPANTSNVMDYDFGEPFNATQWANWATPTLM</sequence>
<protein>
    <recommendedName>
        <fullName evidence="7">(4-O-methyl)-D-glucuronate--lignin esterase</fullName>
        <ecNumber evidence="7">3.1.1.117</ecNumber>
    </recommendedName>
</protein>
<evidence type="ECO:0000259" key="9">
    <source>
        <dbReference type="Pfam" id="PF22244"/>
    </source>
</evidence>
<dbReference type="Gene3D" id="3.40.50.1820">
    <property type="entry name" value="alpha/beta hydrolase"/>
    <property type="match status" value="1"/>
</dbReference>
<evidence type="ECO:0000256" key="3">
    <source>
        <dbReference type="ARBA" id="ARBA00022729"/>
    </source>
</evidence>
<evidence type="ECO:0000256" key="5">
    <source>
        <dbReference type="ARBA" id="ARBA00023185"/>
    </source>
</evidence>
<feature type="domain" description="4-O-methyl-glucuronoyl methylesterase-like" evidence="9">
    <location>
        <begin position="105"/>
        <end position="336"/>
    </location>
</feature>
<dbReference type="InterPro" id="IPR029058">
    <property type="entry name" value="AB_hydrolase_fold"/>
</dbReference>
<dbReference type="Proteomes" id="UP000469558">
    <property type="component" value="Unassembled WGS sequence"/>
</dbReference>
<organism evidence="10 11">
    <name type="scientific">Lachnellula suecica</name>
    <dbReference type="NCBI Taxonomy" id="602035"/>
    <lineage>
        <taxon>Eukaryota</taxon>
        <taxon>Fungi</taxon>
        <taxon>Dikarya</taxon>
        <taxon>Ascomycota</taxon>
        <taxon>Pezizomycotina</taxon>
        <taxon>Leotiomycetes</taxon>
        <taxon>Helotiales</taxon>
        <taxon>Lachnaceae</taxon>
        <taxon>Lachnellula</taxon>
    </lineage>
</organism>
<dbReference type="GO" id="GO:0052689">
    <property type="term" value="F:carboxylic ester hydrolase activity"/>
    <property type="evidence" value="ECO:0007669"/>
    <property type="project" value="UniProtKB-KW"/>
</dbReference>
<keyword evidence="3 8" id="KW-0732">Signal</keyword>
<comment type="catalytic activity">
    <reaction evidence="6">
        <text>a 4-O-methyl-alpha-D-glucuronosyl ester derivative + H2O = 4-O-methyl-alpha-D-glucuronate derivative + an alcohol + H(+)</text>
        <dbReference type="Rhea" id="RHEA:67452"/>
        <dbReference type="ChEBI" id="CHEBI:15377"/>
        <dbReference type="ChEBI" id="CHEBI:15378"/>
        <dbReference type="ChEBI" id="CHEBI:30879"/>
        <dbReference type="ChEBI" id="CHEBI:171667"/>
        <dbReference type="ChEBI" id="CHEBI:171668"/>
        <dbReference type="EC" id="3.1.1.117"/>
    </reaction>
    <physiologicalReaction direction="left-to-right" evidence="6">
        <dbReference type="Rhea" id="RHEA:67453"/>
    </physiologicalReaction>
</comment>
<evidence type="ECO:0000313" key="10">
    <source>
        <dbReference type="EMBL" id="TVY82518.1"/>
    </source>
</evidence>
<dbReference type="OrthoDB" id="3781271at2759"/>
<evidence type="ECO:0000256" key="8">
    <source>
        <dbReference type="SAM" id="SignalP"/>
    </source>
</evidence>
<dbReference type="EC" id="3.1.1.117" evidence="7"/>
<evidence type="ECO:0000256" key="7">
    <source>
        <dbReference type="ARBA" id="ARBA00026105"/>
    </source>
</evidence>
<name>A0A8T9CA48_9HELO</name>
<evidence type="ECO:0000313" key="11">
    <source>
        <dbReference type="Proteomes" id="UP000469558"/>
    </source>
</evidence>
<evidence type="ECO:0000256" key="6">
    <source>
        <dbReference type="ARBA" id="ARBA00024511"/>
    </source>
</evidence>
<evidence type="ECO:0000256" key="1">
    <source>
        <dbReference type="ARBA" id="ARBA00010092"/>
    </source>
</evidence>
<feature type="chain" id="PRO_5035746079" description="(4-O-methyl)-D-glucuronate--lignin esterase" evidence="8">
    <location>
        <begin position="16"/>
        <end position="403"/>
    </location>
</feature>
<keyword evidence="2" id="KW-0719">Serine esterase</keyword>
<dbReference type="SUPFAM" id="SSF53474">
    <property type="entry name" value="alpha/beta-Hydrolases"/>
    <property type="match status" value="1"/>
</dbReference>
<keyword evidence="11" id="KW-1185">Reference proteome</keyword>
<evidence type="ECO:0000256" key="4">
    <source>
        <dbReference type="ARBA" id="ARBA00022801"/>
    </source>
</evidence>
<dbReference type="InterPro" id="IPR054579">
    <property type="entry name" value="GCE-like_dom"/>
</dbReference>
<dbReference type="Pfam" id="PF22244">
    <property type="entry name" value="GCE_fung"/>
    <property type="match status" value="1"/>
</dbReference>
<keyword evidence="5" id="KW-0439">Lignin degradation</keyword>
<keyword evidence="4" id="KW-0378">Hydrolase</keyword>
<dbReference type="AlphaFoldDB" id="A0A8T9CA48"/>
<comment type="caution">
    <text evidence="10">The sequence shown here is derived from an EMBL/GenBank/DDBJ whole genome shotgun (WGS) entry which is preliminary data.</text>
</comment>
<proteinExistence type="inferred from homology"/>
<evidence type="ECO:0000256" key="2">
    <source>
        <dbReference type="ARBA" id="ARBA00022487"/>
    </source>
</evidence>
<dbReference type="GO" id="GO:0046274">
    <property type="term" value="P:lignin catabolic process"/>
    <property type="evidence" value="ECO:0007669"/>
    <property type="project" value="UniProtKB-KW"/>
</dbReference>
<gene>
    <name evidence="10" type="primary">cip2_0</name>
    <name evidence="10" type="ORF">LSUE1_G003082</name>
</gene>
<comment type="similarity">
    <text evidence="1">Belongs to the carbohydrate esterase 15 (CE15) family.</text>
</comment>
<dbReference type="EMBL" id="QGMK01000308">
    <property type="protein sequence ID" value="TVY82518.1"/>
    <property type="molecule type" value="Genomic_DNA"/>
</dbReference>
<accession>A0A8T9CA48</accession>